<proteinExistence type="predicted"/>
<dbReference type="InterPro" id="IPR027417">
    <property type="entry name" value="P-loop_NTPase"/>
</dbReference>
<comment type="caution">
    <text evidence="1">The sequence shown here is derived from an EMBL/GenBank/DDBJ whole genome shotgun (WGS) entry which is preliminary data.</text>
</comment>
<dbReference type="GO" id="GO:0016301">
    <property type="term" value="F:kinase activity"/>
    <property type="evidence" value="ECO:0007669"/>
    <property type="project" value="UniProtKB-KW"/>
</dbReference>
<name>A0A424FMQ6_9HYPH</name>
<evidence type="ECO:0000313" key="2">
    <source>
        <dbReference type="Proteomes" id="UP000236895"/>
    </source>
</evidence>
<feature type="non-terminal residue" evidence="1">
    <location>
        <position position="1"/>
    </location>
</feature>
<keyword evidence="1" id="KW-0418">Kinase</keyword>
<gene>
    <name evidence="1" type="ORF">C0030_002585</name>
</gene>
<dbReference type="Gene3D" id="3.40.50.300">
    <property type="entry name" value="P-loop containing nucleotide triphosphate hydrolases"/>
    <property type="match status" value="1"/>
</dbReference>
<organism evidence="1 2">
    <name type="scientific">Candidatus Liberibacter solanacearum</name>
    <dbReference type="NCBI Taxonomy" id="556287"/>
    <lineage>
        <taxon>Bacteria</taxon>
        <taxon>Pseudomonadati</taxon>
        <taxon>Pseudomonadota</taxon>
        <taxon>Alphaproteobacteria</taxon>
        <taxon>Hyphomicrobiales</taxon>
        <taxon>Rhizobiaceae</taxon>
        <taxon>Liberibacter</taxon>
    </lineage>
</organism>
<keyword evidence="1" id="KW-0808">Transferase</keyword>
<protein>
    <submittedName>
        <fullName evidence="1">Guanylate kinase</fullName>
    </submittedName>
</protein>
<reference evidence="1 2" key="1">
    <citation type="submission" date="2018-11" db="EMBL/GenBank/DDBJ databases">
        <title>Genome Analysis of Haplotype D of Candidatus Liberibacter Solanacearum.</title>
        <authorList>
            <person name="Katsir L."/>
            <person name="Ruan Z."/>
            <person name="Santos Garcia D."/>
            <person name="Piasezky A."/>
            <person name="Jiang J."/>
            <person name="Sela N."/>
            <person name="Freilich S."/>
            <person name="Bahar O."/>
        </authorList>
    </citation>
    <scope>NUCLEOTIDE SEQUENCE [LARGE SCALE GENOMIC DNA]</scope>
    <source>
        <strain evidence="2">haplotype D1</strain>
    </source>
</reference>
<evidence type="ECO:0000313" key="1">
    <source>
        <dbReference type="EMBL" id="RPD37414.1"/>
    </source>
</evidence>
<dbReference type="AlphaFoldDB" id="A0A424FMQ6"/>
<dbReference type="EMBL" id="PKRU02000011">
    <property type="protein sequence ID" value="RPD37414.1"/>
    <property type="molecule type" value="Genomic_DNA"/>
</dbReference>
<accession>A0A424FMQ6</accession>
<sequence>GFDILTILTSEGLQTFENLFGKKITSLFITPPSIKELKRRRHQRDNWKALTQEDDIYGMKRAYDFKITNDHLGIACQQICRIRKMLMEGKHD</sequence>
<dbReference type="SUPFAM" id="SSF52540">
    <property type="entry name" value="P-loop containing nucleoside triphosphate hydrolases"/>
    <property type="match status" value="1"/>
</dbReference>
<dbReference type="Proteomes" id="UP000236895">
    <property type="component" value="Unassembled WGS sequence"/>
</dbReference>